<evidence type="ECO:0000256" key="7">
    <source>
        <dbReference type="ARBA" id="ARBA00023065"/>
    </source>
</evidence>
<keyword evidence="9 11" id="KW-0472">Membrane</keyword>
<evidence type="ECO:0000256" key="10">
    <source>
        <dbReference type="ARBA" id="ARBA00023237"/>
    </source>
</evidence>
<keyword evidence="5 11" id="KW-0812">Transmembrane</keyword>
<keyword evidence="15" id="KW-0675">Receptor</keyword>
<evidence type="ECO:0000256" key="3">
    <source>
        <dbReference type="ARBA" id="ARBA00022452"/>
    </source>
</evidence>
<keyword evidence="10 11" id="KW-0998">Cell outer membrane</keyword>
<protein>
    <submittedName>
        <fullName evidence="15">TonB-dependent receptor</fullName>
    </submittedName>
</protein>
<evidence type="ECO:0000313" key="15">
    <source>
        <dbReference type="EMBL" id="WOJ94922.1"/>
    </source>
</evidence>
<dbReference type="InterPro" id="IPR036942">
    <property type="entry name" value="Beta-barrel_TonB_sf"/>
</dbReference>
<evidence type="ECO:0000256" key="8">
    <source>
        <dbReference type="ARBA" id="ARBA00023077"/>
    </source>
</evidence>
<evidence type="ECO:0000256" key="4">
    <source>
        <dbReference type="ARBA" id="ARBA00022496"/>
    </source>
</evidence>
<keyword evidence="2 11" id="KW-0813">Transport</keyword>
<evidence type="ECO:0000256" key="5">
    <source>
        <dbReference type="ARBA" id="ARBA00022692"/>
    </source>
</evidence>
<keyword evidence="8 12" id="KW-0798">TonB box</keyword>
<comment type="subcellular location">
    <subcellularLocation>
        <location evidence="1 11">Cell outer membrane</location>
        <topology evidence="1 11">Multi-pass membrane protein</topology>
    </subcellularLocation>
</comment>
<dbReference type="InterPro" id="IPR039426">
    <property type="entry name" value="TonB-dep_rcpt-like"/>
</dbReference>
<organism evidence="15 16">
    <name type="scientific">Congregibacter variabilis</name>
    <dbReference type="NCBI Taxonomy" id="3081200"/>
    <lineage>
        <taxon>Bacteria</taxon>
        <taxon>Pseudomonadati</taxon>
        <taxon>Pseudomonadota</taxon>
        <taxon>Gammaproteobacteria</taxon>
        <taxon>Cellvibrionales</taxon>
        <taxon>Halieaceae</taxon>
        <taxon>Congregibacter</taxon>
    </lineage>
</organism>
<evidence type="ECO:0000256" key="11">
    <source>
        <dbReference type="PROSITE-ProRule" id="PRU01360"/>
    </source>
</evidence>
<dbReference type="EMBL" id="CP136864">
    <property type="protein sequence ID" value="WOJ94922.1"/>
    <property type="molecule type" value="Genomic_DNA"/>
</dbReference>
<keyword evidence="4" id="KW-0410">Iron transport</keyword>
<evidence type="ECO:0000313" key="16">
    <source>
        <dbReference type="Proteomes" id="UP001626537"/>
    </source>
</evidence>
<dbReference type="Gene3D" id="2.40.170.20">
    <property type="entry name" value="TonB-dependent receptor, beta-barrel domain"/>
    <property type="match status" value="1"/>
</dbReference>
<proteinExistence type="inferred from homology"/>
<dbReference type="InterPro" id="IPR012910">
    <property type="entry name" value="Plug_dom"/>
</dbReference>
<dbReference type="Pfam" id="PF00593">
    <property type="entry name" value="TonB_dep_Rec_b-barrel"/>
    <property type="match status" value="1"/>
</dbReference>
<feature type="domain" description="TonB-dependent receptor plug" evidence="14">
    <location>
        <begin position="81"/>
        <end position="185"/>
    </location>
</feature>
<evidence type="ECO:0000259" key="14">
    <source>
        <dbReference type="Pfam" id="PF07715"/>
    </source>
</evidence>
<dbReference type="RefSeq" id="WP_407349556.1">
    <property type="nucleotide sequence ID" value="NZ_CP136864.1"/>
</dbReference>
<evidence type="ECO:0000256" key="2">
    <source>
        <dbReference type="ARBA" id="ARBA00022448"/>
    </source>
</evidence>
<keyword evidence="7" id="KW-0406">Ion transport</keyword>
<keyword evidence="6" id="KW-0408">Iron</keyword>
<evidence type="ECO:0000259" key="13">
    <source>
        <dbReference type="Pfam" id="PF00593"/>
    </source>
</evidence>
<dbReference type="PANTHER" id="PTHR32552">
    <property type="entry name" value="FERRICHROME IRON RECEPTOR-RELATED"/>
    <property type="match status" value="1"/>
</dbReference>
<dbReference type="Proteomes" id="UP001626537">
    <property type="component" value="Chromosome"/>
</dbReference>
<sequence>MKQLTAKNFSLKPTLARHRDHIHRDHIGKILRWQTGAQHAFLGTLLSLTFVASGHAQETSKVPTLEEIIVTAELRDTPWLSQPSSSSVMDASQIQERTAIHLENLLQLAPNVNLAGGSSRARFYQIRGVGERSQFVDPLNPSVGLLIDGIDFSGLGSGATLFDIEQVEILRGPQGTLHGANALAGLINMRSAAPESEFGARLQSTVGDYGRRELGVSVTGPLATEKLLFRIAAFQHRSDGFMDNSFLNRSDNNARDETSLRGRLRWIPNASQSLDVTLAHIDIDNGYDAFSLDNTRTTLSDMPGNDRQQSDAAGLHYRWEGDRVLTEVMASAATSDTDYSYDEDWSFVGIAPDLEYSSFDRYLRNRDSYSAQLRLSSTESLATAAGALDWTAGLYALQDDESLRREYTFLSEDFTSRFQAETLAAYGQIDLALSQNWTLSTGLRLANRSMQYDDSNAISSKPDNSLWGGKVALKFETDELGMLYAAISRGYRAGGVNAGILAFPDDNSEVSDSLAGLRFFDEELLYNLEIGHKGQFLDGRLRSAVTLFYMDRSDQQVRGSIVIPRGDGSTAFVDFTDNAAAGYNLGLEWELRAAASDTLEVYLNTGLLRAQFDEYVNADGRDLEGREQAHAPSYQFAAGLNWRPGKHWQADLQWEGRDSFYFSDRHDEQSGAYTLLHLRVAYQRENWELALWGRNLLDEDYFTRGFGSFGNDPRKGYITEAYRQFADPRQLGLSLELRL</sequence>
<evidence type="ECO:0000256" key="6">
    <source>
        <dbReference type="ARBA" id="ARBA00023004"/>
    </source>
</evidence>
<dbReference type="PANTHER" id="PTHR32552:SF81">
    <property type="entry name" value="TONB-DEPENDENT OUTER MEMBRANE RECEPTOR"/>
    <property type="match status" value="1"/>
</dbReference>
<dbReference type="Pfam" id="PF07715">
    <property type="entry name" value="Plug"/>
    <property type="match status" value="1"/>
</dbReference>
<gene>
    <name evidence="15" type="ORF">R0135_07065</name>
</gene>
<reference evidence="15 16" key="1">
    <citation type="submission" date="2023-10" db="EMBL/GenBank/DDBJ databases">
        <title>Two novel species belonging to the OM43/NOR5 clade.</title>
        <authorList>
            <person name="Park M."/>
        </authorList>
    </citation>
    <scope>NUCLEOTIDE SEQUENCE [LARGE SCALE GENOMIC DNA]</scope>
    <source>
        <strain evidence="15 16">IMCC43200</strain>
    </source>
</reference>
<evidence type="ECO:0000256" key="1">
    <source>
        <dbReference type="ARBA" id="ARBA00004571"/>
    </source>
</evidence>
<evidence type="ECO:0000256" key="12">
    <source>
        <dbReference type="RuleBase" id="RU003357"/>
    </source>
</evidence>
<feature type="domain" description="TonB-dependent receptor-like beta-barrel" evidence="13">
    <location>
        <begin position="252"/>
        <end position="696"/>
    </location>
</feature>
<comment type="similarity">
    <text evidence="11 12">Belongs to the TonB-dependent receptor family.</text>
</comment>
<dbReference type="InterPro" id="IPR000531">
    <property type="entry name" value="Beta-barrel_TonB"/>
</dbReference>
<name>A0ABZ0I791_9GAMM</name>
<dbReference type="PROSITE" id="PS52016">
    <property type="entry name" value="TONB_DEPENDENT_REC_3"/>
    <property type="match status" value="1"/>
</dbReference>
<accession>A0ABZ0I791</accession>
<keyword evidence="3 11" id="KW-1134">Transmembrane beta strand</keyword>
<dbReference type="SUPFAM" id="SSF56935">
    <property type="entry name" value="Porins"/>
    <property type="match status" value="1"/>
</dbReference>
<keyword evidence="16" id="KW-1185">Reference proteome</keyword>
<evidence type="ECO:0000256" key="9">
    <source>
        <dbReference type="ARBA" id="ARBA00023136"/>
    </source>
</evidence>